<reference evidence="2 3" key="1">
    <citation type="submission" date="2011-11" db="EMBL/GenBank/DDBJ databases">
        <title>Complete sequence of Spirochaeta sp. grapes.</title>
        <authorList>
            <consortium name="US DOE Joint Genome Institute"/>
            <person name="Lucas S."/>
            <person name="Han J."/>
            <person name="Lapidus A."/>
            <person name="Cheng J.-F."/>
            <person name="Goodwin L."/>
            <person name="Pitluck S."/>
            <person name="Peters L."/>
            <person name="Ovchinnikova G."/>
            <person name="Munk A.C."/>
            <person name="Detter J.C."/>
            <person name="Han C."/>
            <person name="Tapia R."/>
            <person name="Land M."/>
            <person name="Hauser L."/>
            <person name="Kyrpides N."/>
            <person name="Ivanova N."/>
            <person name="Pagani I."/>
            <person name="Ritalahtilisa K."/>
            <person name="Loeffler F."/>
            <person name="Woyke T."/>
        </authorList>
    </citation>
    <scope>NUCLEOTIDE SEQUENCE [LARGE SCALE GENOMIC DNA]</scope>
    <source>
        <strain evidence="3">ATCC BAA-1885 / DSM 22778 / Grapes</strain>
    </source>
</reference>
<keyword evidence="3" id="KW-1185">Reference proteome</keyword>
<dbReference type="InterPro" id="IPR012349">
    <property type="entry name" value="Split_barrel_FMN-bd"/>
</dbReference>
<accession>G8QUI8</accession>
<dbReference type="AlphaFoldDB" id="G8QUI8"/>
<dbReference type="RefSeq" id="WP_014270070.1">
    <property type="nucleotide sequence ID" value="NC_016633.1"/>
</dbReference>
<sequence>MEKLPKRVLDAWEQREPAVVFTTVNGEGIPNSIYATCVGLYQESEIVIANNYFQKTFENIQQGSKATVLFITKEGKSFQIKGELEYHTEGSYYSFMKTWNPSKHPGHGAAVLKVSEIFSGKEKLL</sequence>
<evidence type="ECO:0000313" key="2">
    <source>
        <dbReference type="EMBL" id="AEV29221.1"/>
    </source>
</evidence>
<name>G8QUI8_SPHPG</name>
<dbReference type="SUPFAM" id="SSF50475">
    <property type="entry name" value="FMN-binding split barrel"/>
    <property type="match status" value="1"/>
</dbReference>
<feature type="domain" description="Pyridoxamine 5'-phosphate oxidase N-terminal" evidence="1">
    <location>
        <begin position="10"/>
        <end position="96"/>
    </location>
</feature>
<evidence type="ECO:0000259" key="1">
    <source>
        <dbReference type="Pfam" id="PF01243"/>
    </source>
</evidence>
<dbReference type="Pfam" id="PF01243">
    <property type="entry name" value="PNPOx_N"/>
    <property type="match status" value="1"/>
</dbReference>
<organism evidence="2 3">
    <name type="scientific">Sphaerochaeta pleomorpha (strain ATCC BAA-1885 / DSM 22778 / Grapes)</name>
    <dbReference type="NCBI Taxonomy" id="158190"/>
    <lineage>
        <taxon>Bacteria</taxon>
        <taxon>Pseudomonadati</taxon>
        <taxon>Spirochaetota</taxon>
        <taxon>Spirochaetia</taxon>
        <taxon>Spirochaetales</taxon>
        <taxon>Sphaerochaetaceae</taxon>
        <taxon>Sphaerochaeta</taxon>
    </lineage>
</organism>
<dbReference type="Gene3D" id="2.30.110.10">
    <property type="entry name" value="Electron Transport, Fmn-binding Protein, Chain A"/>
    <property type="match status" value="1"/>
</dbReference>
<dbReference type="KEGG" id="sgp:SpiGrapes_1410"/>
<evidence type="ECO:0000313" key="3">
    <source>
        <dbReference type="Proteomes" id="UP000005632"/>
    </source>
</evidence>
<proteinExistence type="predicted"/>
<dbReference type="HOGENOM" id="CLU_118461_1_0_12"/>
<gene>
    <name evidence="2" type="ordered locus">SpiGrapes_1410</name>
</gene>
<dbReference type="InterPro" id="IPR011576">
    <property type="entry name" value="Pyridox_Oxase_N"/>
</dbReference>
<dbReference type="STRING" id="158190.SpiGrapes_1410"/>
<dbReference type="OrthoDB" id="1494384at2"/>
<dbReference type="PANTHER" id="PTHR40660">
    <property type="entry name" value="5'-PHOSPHATE OXIDASE PUTATIVE DOMAIN-CONTAINING PROTEIN-RELATED"/>
    <property type="match status" value="1"/>
</dbReference>
<dbReference type="Proteomes" id="UP000005632">
    <property type="component" value="Chromosome"/>
</dbReference>
<dbReference type="EMBL" id="CP003155">
    <property type="protein sequence ID" value="AEV29221.1"/>
    <property type="molecule type" value="Genomic_DNA"/>
</dbReference>
<dbReference type="eggNOG" id="COG3576">
    <property type="taxonomic scope" value="Bacteria"/>
</dbReference>
<protein>
    <submittedName>
        <fullName evidence="2">Pyridoxamine 5'-phosphate oxidase-related, FMN binding protein</fullName>
    </submittedName>
</protein>
<dbReference type="PANTHER" id="PTHR40660:SF1">
    <property type="entry name" value="5'-PHOSPHATE OXIDASE PUTATIVE DOMAIN-CONTAINING PROTEIN-RELATED"/>
    <property type="match status" value="1"/>
</dbReference>